<dbReference type="InterPro" id="IPR004403">
    <property type="entry name" value="Peptide_chain-rel_eRF1/aRF1"/>
</dbReference>
<evidence type="ECO:0000256" key="1">
    <source>
        <dbReference type="ARBA" id="ARBA00022604"/>
    </source>
</evidence>
<organism evidence="4 5">
    <name type="scientific">Vanilla planifolia</name>
    <name type="common">Vanilla</name>
    <dbReference type="NCBI Taxonomy" id="51239"/>
    <lineage>
        <taxon>Eukaryota</taxon>
        <taxon>Viridiplantae</taxon>
        <taxon>Streptophyta</taxon>
        <taxon>Embryophyta</taxon>
        <taxon>Tracheophyta</taxon>
        <taxon>Spermatophyta</taxon>
        <taxon>Magnoliopsida</taxon>
        <taxon>Liliopsida</taxon>
        <taxon>Asparagales</taxon>
        <taxon>Orchidaceae</taxon>
        <taxon>Vanilloideae</taxon>
        <taxon>Vanilleae</taxon>
        <taxon>Vanilla</taxon>
    </lineage>
</organism>
<dbReference type="PANTHER" id="PTHR10113">
    <property type="entry name" value="PEPTIDE CHAIN RELEASE FACTOR SUBUNIT 1"/>
    <property type="match status" value="1"/>
</dbReference>
<protein>
    <recommendedName>
        <fullName evidence="3">eRF1/Pelota-like N-terminal domain-containing protein</fullName>
    </recommendedName>
</protein>
<dbReference type="InterPro" id="IPR005140">
    <property type="entry name" value="eRF1_Pelota-like_N"/>
</dbReference>
<proteinExistence type="predicted"/>
<comment type="caution">
    <text evidence="4">The sequence shown here is derived from an EMBL/GenBank/DDBJ whole genome shotgun (WGS) entry which is preliminary data.</text>
</comment>
<keyword evidence="1" id="KW-0341">Growth regulation</keyword>
<dbReference type="SUPFAM" id="SSF55481">
    <property type="entry name" value="N-terminal domain of eukaryotic peptide chain release factor subunit 1, ERF1"/>
    <property type="match status" value="1"/>
</dbReference>
<evidence type="ECO:0000256" key="2">
    <source>
        <dbReference type="ARBA" id="ARBA00045523"/>
    </source>
</evidence>
<evidence type="ECO:0000313" key="5">
    <source>
        <dbReference type="Proteomes" id="UP000639772"/>
    </source>
</evidence>
<dbReference type="GO" id="GO:0003747">
    <property type="term" value="F:translation release factor activity"/>
    <property type="evidence" value="ECO:0007669"/>
    <property type="project" value="InterPro"/>
</dbReference>
<gene>
    <name evidence="4" type="ORF">HPP92_012859</name>
</gene>
<dbReference type="EMBL" id="JADCNM010000006">
    <property type="protein sequence ID" value="KAG0478140.1"/>
    <property type="molecule type" value="Genomic_DNA"/>
</dbReference>
<reference evidence="4 5" key="1">
    <citation type="journal article" date="2020" name="Nat. Food">
        <title>A phased Vanilla planifolia genome enables genetic improvement of flavour and production.</title>
        <authorList>
            <person name="Hasing T."/>
            <person name="Tang H."/>
            <person name="Brym M."/>
            <person name="Khazi F."/>
            <person name="Huang T."/>
            <person name="Chambers A.H."/>
        </authorList>
    </citation>
    <scope>NUCLEOTIDE SEQUENCE [LARGE SCALE GENOMIC DNA]</scope>
    <source>
        <tissue evidence="4">Leaf</tissue>
    </source>
</reference>
<dbReference type="OrthoDB" id="10254527at2759"/>
<dbReference type="Proteomes" id="UP000639772">
    <property type="component" value="Chromosome 6"/>
</dbReference>
<sequence>MRVHIITKGSNLEKFKTGVPVKLKLRPNETQLKNRIELLDSLDGCVIGLGLVSKVKHIAFVGGEADAYDTDRNIETWKIKKLIRALESARVNGTSMISLILTHRDQISRVAKMLGDEYEDGKEKKVTIDFEPLKPSCL</sequence>
<dbReference type="InterPro" id="IPR024049">
    <property type="entry name" value="eRF1_1_sf"/>
</dbReference>
<evidence type="ECO:0000313" key="4">
    <source>
        <dbReference type="EMBL" id="KAG0478140.1"/>
    </source>
</evidence>
<feature type="domain" description="eRF1/Pelota-like N-terminal" evidence="3">
    <location>
        <begin position="80"/>
        <end position="121"/>
    </location>
</feature>
<name>A0A835QXX2_VANPL</name>
<comment type="function">
    <text evidence="2">Directs the termination of nascent peptide synthesis (translation) in response to the termination codons UAA, UAG and UGA. Modulates plant growth and development.</text>
</comment>
<evidence type="ECO:0000259" key="3">
    <source>
        <dbReference type="Pfam" id="PF03463"/>
    </source>
</evidence>
<dbReference type="Pfam" id="PF03463">
    <property type="entry name" value="eRF1_1"/>
    <property type="match status" value="1"/>
</dbReference>
<dbReference type="AlphaFoldDB" id="A0A835QXX2"/>
<accession>A0A835QXX2</accession>
<dbReference type="Gene3D" id="3.30.960.10">
    <property type="entry name" value="eRF1 domain 1"/>
    <property type="match status" value="1"/>
</dbReference>